<evidence type="ECO:0000256" key="1">
    <source>
        <dbReference type="ARBA" id="ARBA00004141"/>
    </source>
</evidence>
<dbReference type="Gene3D" id="1.10.287.70">
    <property type="match status" value="1"/>
</dbReference>
<evidence type="ECO:0000256" key="3">
    <source>
        <dbReference type="ARBA" id="ARBA00022448"/>
    </source>
</evidence>
<evidence type="ECO:0000256" key="4">
    <source>
        <dbReference type="ARBA" id="ARBA00022538"/>
    </source>
</evidence>
<keyword evidence="10 13" id="KW-0406">Ion transport</keyword>
<accession>R7WC88</accession>
<keyword evidence="9 13" id="KW-1133">Transmembrane helix</keyword>
<dbReference type="PRINTS" id="PR01463">
    <property type="entry name" value="EAGCHANLFMLY"/>
</dbReference>
<dbReference type="InterPro" id="IPR021789">
    <property type="entry name" value="KHA_dom"/>
</dbReference>
<name>R7WC88_AEGTA</name>
<proteinExistence type="inferred from homology"/>
<dbReference type="Pfam" id="PF11834">
    <property type="entry name" value="KHA"/>
    <property type="match status" value="1"/>
</dbReference>
<keyword evidence="5 13" id="KW-0812">Transmembrane</keyword>
<dbReference type="InterPro" id="IPR005821">
    <property type="entry name" value="Ion_trans_dom"/>
</dbReference>
<feature type="transmembrane region" description="Helical" evidence="13">
    <location>
        <begin position="53"/>
        <end position="73"/>
    </location>
</feature>
<dbReference type="ExpressionAtlas" id="R7WC88">
    <property type="expression patterns" value="baseline"/>
</dbReference>
<keyword evidence="3 13" id="KW-0813">Transport</keyword>
<feature type="transmembrane region" description="Helical" evidence="13">
    <location>
        <begin position="289"/>
        <end position="314"/>
    </location>
</feature>
<comment type="similarity">
    <text evidence="2 13">Belongs to the potassium channel family. Plant (TC 1.A.1.4) subfamily.</text>
</comment>
<evidence type="ECO:0000256" key="12">
    <source>
        <dbReference type="ARBA" id="ARBA00023303"/>
    </source>
</evidence>
<reference evidence="14" key="1">
    <citation type="submission" date="2015-06" db="UniProtKB">
        <authorList>
            <consortium name="EnsemblPlants"/>
        </authorList>
    </citation>
    <scope>IDENTIFICATION</scope>
</reference>
<dbReference type="InterPro" id="IPR003938">
    <property type="entry name" value="K_chnl_volt-dep_EAG/ELK/ERG"/>
</dbReference>
<evidence type="ECO:0000313" key="14">
    <source>
        <dbReference type="EnsemblPlants" id="EMT20227"/>
    </source>
</evidence>
<dbReference type="GO" id="GO:0005249">
    <property type="term" value="F:voltage-gated potassium channel activity"/>
    <property type="evidence" value="ECO:0007669"/>
    <property type="project" value="UniProtKB-UniRule"/>
</dbReference>
<dbReference type="CDD" id="cd00038">
    <property type="entry name" value="CAP_ED"/>
    <property type="match status" value="1"/>
</dbReference>
<sequence length="615" mass="69319">MAGVGSQRGSSSSRMLLPRNISLSTGHLPEALGGAPPPLRPNVITPYGRPYRYWQMFLIVLVAYSAWASPFELALEKAVSRAHLVVDLVVDVFFCADIVVSFFVAYRDRSTDLLVDDRGKIAVRTLGDIYLCLIRPCVFCADWIYRYLTRPWFVLDVASTIPLQIVYQLVRGKKNGPCGFLILLRLWRLRRASKLFARLEKDTRLSYFWTRFIKLFCVALFALHCASCVYLWLAFHYRDKEQTWIGSLRGDFKERSVWFAYTYAVYWSMTTMATVGYGDLHAANTGEKLFSILFMLCNMGVACYVIGNMTNLVVHGATTTFRMRDMVDQVARYGKANRLPAWMREQMVESVQLRFQMAELLLPDEVLSELPKAARSAVAQHLYKATVEDCYLFRGASDNLVVQLVSEMKAEFFPPKMDIVLENENPTDCYIIASGQVDVLRTAKDDGLEKFVMRIGPHGMAGEIGVMLNIPQPFTIRSRTLTQVIRISRSHLQNTVRPATADGDTIFSNFVQYLESLKVRHGEELTFARDVGHDTLPFQNGDPIRVVIHGQIPHGSGMAGNRAAGKLVCLPGSLEELMKLGEDKFGMAARHVLTADGAEVDDVRALRDGDHLFLS</sequence>
<comment type="function">
    <text evidence="13">Potassium channel.</text>
</comment>
<dbReference type="Gene3D" id="2.60.120.10">
    <property type="entry name" value="Jelly Rolls"/>
    <property type="match status" value="1"/>
</dbReference>
<dbReference type="PROSITE" id="PS51490">
    <property type="entry name" value="KHA"/>
    <property type="match status" value="1"/>
</dbReference>
<organism evidence="14">
    <name type="scientific">Aegilops tauschii</name>
    <name type="common">Tausch's goatgrass</name>
    <name type="synonym">Aegilops squarrosa</name>
    <dbReference type="NCBI Taxonomy" id="37682"/>
    <lineage>
        <taxon>Eukaryota</taxon>
        <taxon>Viridiplantae</taxon>
        <taxon>Streptophyta</taxon>
        <taxon>Embryophyta</taxon>
        <taxon>Tracheophyta</taxon>
        <taxon>Spermatophyta</taxon>
        <taxon>Magnoliopsida</taxon>
        <taxon>Liliopsida</taxon>
        <taxon>Poales</taxon>
        <taxon>Poaceae</taxon>
        <taxon>BOP clade</taxon>
        <taxon>Pooideae</taxon>
        <taxon>Triticodae</taxon>
        <taxon>Triticeae</taxon>
        <taxon>Triticinae</taxon>
        <taxon>Aegilops</taxon>
    </lineage>
</organism>
<keyword evidence="12 13" id="KW-0407">Ion channel</keyword>
<dbReference type="GO" id="GO:0034702">
    <property type="term" value="C:monoatomic ion channel complex"/>
    <property type="evidence" value="ECO:0007669"/>
    <property type="project" value="UniProtKB-KW"/>
</dbReference>
<dbReference type="SUPFAM" id="SSF51206">
    <property type="entry name" value="cAMP-binding domain-like"/>
    <property type="match status" value="1"/>
</dbReference>
<evidence type="ECO:0000256" key="2">
    <source>
        <dbReference type="ARBA" id="ARBA00007929"/>
    </source>
</evidence>
<dbReference type="FunFam" id="2.60.120.10:FF:000074">
    <property type="entry name" value="Potassium channel KAT2"/>
    <property type="match status" value="1"/>
</dbReference>
<dbReference type="InterPro" id="IPR018490">
    <property type="entry name" value="cNMP-bd_dom_sf"/>
</dbReference>
<dbReference type="Pfam" id="PF00520">
    <property type="entry name" value="Ion_trans"/>
    <property type="match status" value="1"/>
</dbReference>
<feature type="transmembrane region" description="Helical" evidence="13">
    <location>
        <begin position="256"/>
        <end position="277"/>
    </location>
</feature>
<dbReference type="SUPFAM" id="SSF81324">
    <property type="entry name" value="Voltage-gated potassium channels"/>
    <property type="match status" value="1"/>
</dbReference>
<comment type="domain">
    <text evidence="13">The segment S4 is probably the voltage-sensor and is characterized by a series of positively charged amino acids. The pore-forming region H5 is enclosed by the transmembrane segments S5 and S6 in the Shaker-type (1P/6TM) and contains the GYGD signature motif which seems to be involved in potassium selectivity.</text>
</comment>
<dbReference type="SMART" id="SM00100">
    <property type="entry name" value="cNMP"/>
    <property type="match status" value="1"/>
</dbReference>
<dbReference type="PANTHER" id="PTHR45743:SF27">
    <property type="entry name" value="POTASSIUM CHANNEL KAT3"/>
    <property type="match status" value="1"/>
</dbReference>
<dbReference type="EnsemblPlants" id="EMT20227">
    <property type="protein sequence ID" value="EMT20227"/>
    <property type="gene ID" value="F775_11799"/>
</dbReference>
<dbReference type="InterPro" id="IPR014710">
    <property type="entry name" value="RmlC-like_jellyroll"/>
</dbReference>
<evidence type="ECO:0000256" key="7">
    <source>
        <dbReference type="ARBA" id="ARBA00022882"/>
    </source>
</evidence>
<evidence type="ECO:0000256" key="10">
    <source>
        <dbReference type="ARBA" id="ARBA00023065"/>
    </source>
</evidence>
<dbReference type="AlphaFoldDB" id="R7WC88"/>
<keyword evidence="8 13" id="KW-0630">Potassium</keyword>
<protein>
    <recommendedName>
        <fullName evidence="13">Potassium channel</fullName>
    </recommendedName>
</protein>
<evidence type="ECO:0000256" key="6">
    <source>
        <dbReference type="ARBA" id="ARBA00022826"/>
    </source>
</evidence>
<feature type="transmembrane region" description="Helical" evidence="13">
    <location>
        <begin position="85"/>
        <end position="106"/>
    </location>
</feature>
<evidence type="ECO:0000256" key="13">
    <source>
        <dbReference type="RuleBase" id="RU369015"/>
    </source>
</evidence>
<dbReference type="InterPro" id="IPR045319">
    <property type="entry name" value="KAT/AKT"/>
</dbReference>
<keyword evidence="6 13" id="KW-0631">Potassium channel</keyword>
<dbReference type="InterPro" id="IPR000595">
    <property type="entry name" value="cNMP-bd_dom"/>
</dbReference>
<feature type="transmembrane region" description="Helical" evidence="13">
    <location>
        <begin position="212"/>
        <end position="235"/>
    </location>
</feature>
<dbReference type="PROSITE" id="PS50042">
    <property type="entry name" value="CNMP_BINDING_3"/>
    <property type="match status" value="1"/>
</dbReference>
<comment type="subunit">
    <text evidence="13">The potassium channel is composed of a homo- or heterotetrameric complex of pore-forming subunits.</text>
</comment>
<keyword evidence="11 13" id="KW-0472">Membrane</keyword>
<evidence type="ECO:0000256" key="5">
    <source>
        <dbReference type="ARBA" id="ARBA00022692"/>
    </source>
</evidence>
<keyword evidence="4 13" id="KW-0633">Potassium transport</keyword>
<comment type="caution">
    <text evidence="13">Lacks conserved residue(s) required for the propagation of feature annotation.</text>
</comment>
<comment type="domain">
    <text evidence="13">The KHA domain (rich in hydrophobic and acidic residues) present in the C-terminal part is likely to be important for tetramerization.</text>
</comment>
<dbReference type="PANTHER" id="PTHR45743">
    <property type="entry name" value="POTASSIUM CHANNEL AKT1"/>
    <property type="match status" value="1"/>
</dbReference>
<evidence type="ECO:0000256" key="11">
    <source>
        <dbReference type="ARBA" id="ARBA00023136"/>
    </source>
</evidence>
<evidence type="ECO:0000256" key="9">
    <source>
        <dbReference type="ARBA" id="ARBA00022989"/>
    </source>
</evidence>
<dbReference type="Pfam" id="PF00027">
    <property type="entry name" value="cNMP_binding"/>
    <property type="match status" value="1"/>
</dbReference>
<comment type="subcellular location">
    <subcellularLocation>
        <location evidence="1 13">Membrane</location>
        <topology evidence="1 13">Multi-pass membrane protein</topology>
    </subcellularLocation>
</comment>
<keyword evidence="7 13" id="KW-0851">Voltage-gated channel</keyword>
<evidence type="ECO:0000256" key="8">
    <source>
        <dbReference type="ARBA" id="ARBA00022958"/>
    </source>
</evidence>